<evidence type="ECO:0000256" key="7">
    <source>
        <dbReference type="ARBA" id="ARBA00022679"/>
    </source>
</evidence>
<organism evidence="15 16">
    <name type="scientific">Phormidesmis priestleyi ULC007</name>
    <dbReference type="NCBI Taxonomy" id="1920490"/>
    <lineage>
        <taxon>Bacteria</taxon>
        <taxon>Bacillati</taxon>
        <taxon>Cyanobacteriota</taxon>
        <taxon>Cyanophyceae</taxon>
        <taxon>Leptolyngbyales</taxon>
        <taxon>Leptolyngbyaceae</taxon>
        <taxon>Phormidesmis</taxon>
    </lineage>
</organism>
<keyword evidence="7 13" id="KW-0808">Transferase</keyword>
<dbReference type="GO" id="GO:0005737">
    <property type="term" value="C:cytoplasm"/>
    <property type="evidence" value="ECO:0007669"/>
    <property type="project" value="UniProtKB-ARBA"/>
</dbReference>
<comment type="catalytic activity">
    <reaction evidence="10 13">
        <text>O-acetyl-L-serine + hydrogen sulfide = L-cysteine + acetate</text>
        <dbReference type="Rhea" id="RHEA:14829"/>
        <dbReference type="ChEBI" id="CHEBI:29919"/>
        <dbReference type="ChEBI" id="CHEBI:30089"/>
        <dbReference type="ChEBI" id="CHEBI:35235"/>
        <dbReference type="ChEBI" id="CHEBI:58340"/>
        <dbReference type="EC" id="2.5.1.47"/>
    </reaction>
</comment>
<dbReference type="PANTHER" id="PTHR10314">
    <property type="entry name" value="CYSTATHIONINE BETA-SYNTHASE"/>
    <property type="match status" value="1"/>
</dbReference>
<dbReference type="Pfam" id="PF00291">
    <property type="entry name" value="PALP"/>
    <property type="match status" value="1"/>
</dbReference>
<evidence type="ECO:0000256" key="1">
    <source>
        <dbReference type="ARBA" id="ARBA00001933"/>
    </source>
</evidence>
<dbReference type="InterPro" id="IPR036052">
    <property type="entry name" value="TrpB-like_PALP_sf"/>
</dbReference>
<dbReference type="FunFam" id="3.40.50.1100:FF:000067">
    <property type="entry name" value="Cysteine synthase"/>
    <property type="match status" value="1"/>
</dbReference>
<dbReference type="NCBIfam" id="TIGR01139">
    <property type="entry name" value="cysK"/>
    <property type="match status" value="1"/>
</dbReference>
<proteinExistence type="inferred from homology"/>
<dbReference type="GO" id="GO:0004124">
    <property type="term" value="F:cysteine synthase activity"/>
    <property type="evidence" value="ECO:0007669"/>
    <property type="project" value="UniProtKB-UniRule"/>
</dbReference>
<keyword evidence="8 11" id="KW-0663">Pyridoxal phosphate</keyword>
<keyword evidence="16" id="KW-1185">Reference proteome</keyword>
<dbReference type="Proteomes" id="UP000238634">
    <property type="component" value="Unassembled WGS sequence"/>
</dbReference>
<dbReference type="OrthoDB" id="9808024at2"/>
<evidence type="ECO:0000256" key="12">
    <source>
        <dbReference type="PIRSR" id="PIRSR605856-51"/>
    </source>
</evidence>
<evidence type="ECO:0000256" key="8">
    <source>
        <dbReference type="ARBA" id="ARBA00022898"/>
    </source>
</evidence>
<evidence type="ECO:0000256" key="3">
    <source>
        <dbReference type="ARBA" id="ARBA00007103"/>
    </source>
</evidence>
<dbReference type="InterPro" id="IPR005859">
    <property type="entry name" value="CysK"/>
</dbReference>
<feature type="binding site" evidence="11">
    <location>
        <position position="269"/>
    </location>
    <ligand>
        <name>pyridoxal 5'-phosphate</name>
        <dbReference type="ChEBI" id="CHEBI:597326"/>
    </ligand>
</feature>
<protein>
    <recommendedName>
        <fullName evidence="5 13">Cysteine synthase</fullName>
        <ecNumber evidence="4 13">2.5.1.47</ecNumber>
    </recommendedName>
</protein>
<evidence type="ECO:0000313" key="15">
    <source>
        <dbReference type="EMBL" id="PSB17264.1"/>
    </source>
</evidence>
<dbReference type="EMBL" id="PVWG01000030">
    <property type="protein sequence ID" value="PSB17264.1"/>
    <property type="molecule type" value="Genomic_DNA"/>
</dbReference>
<dbReference type="RefSeq" id="WP_073074327.1">
    <property type="nucleotide sequence ID" value="NZ_MPPI01000034.1"/>
</dbReference>
<dbReference type="Gene3D" id="3.40.50.1100">
    <property type="match status" value="2"/>
</dbReference>
<evidence type="ECO:0000256" key="9">
    <source>
        <dbReference type="ARBA" id="ARBA00023192"/>
    </source>
</evidence>
<dbReference type="EC" id="2.5.1.47" evidence="4 13"/>
<dbReference type="CDD" id="cd01561">
    <property type="entry name" value="CBS_like"/>
    <property type="match status" value="1"/>
</dbReference>
<evidence type="ECO:0000313" key="16">
    <source>
        <dbReference type="Proteomes" id="UP000238634"/>
    </source>
</evidence>
<reference evidence="15 16" key="1">
    <citation type="submission" date="2018-02" db="EMBL/GenBank/DDBJ databases">
        <authorList>
            <person name="Cohen D.B."/>
            <person name="Kent A.D."/>
        </authorList>
    </citation>
    <scope>NUCLEOTIDE SEQUENCE [LARGE SCALE GENOMIC DNA]</scope>
    <source>
        <strain evidence="15 16">ULC007</strain>
    </source>
</reference>
<dbReference type="STRING" id="1920490.GCA_001895925_01911"/>
<sequence>MNIYKDIAEITGHTPLIKLQRLPQQFGCVAEIVLKLEGMNPAKSVKDRIAVSMMLEAERSGLIQPGISTIVEATSGNTGIGLAMVCAAKGYRLILTMPDNMSQERREIVQAYGAEIILTPAADDMQGAIAHANQLLTTLPHAFSPHQFSNPANPKIHYDTTGPEIWQDTDGQLAALVLGVGTGGTLTGAGRYLKQQNPNLQIVAVEPANSAVLSGKPAGEHNLQGIGAGFIPDVLRVDLIDEIVTVTEAQAYETGRQLAQVEGIMSGISTGAAVYAGLHIGQRLAQSATPQEPHYQDQRIVIIQPSAGERYLSTAMWHEISTENALQPPSTALSHG</sequence>
<evidence type="ECO:0000256" key="10">
    <source>
        <dbReference type="ARBA" id="ARBA00047931"/>
    </source>
</evidence>
<dbReference type="InterPro" id="IPR001926">
    <property type="entry name" value="TrpB-like_PALP"/>
</dbReference>
<dbReference type="SUPFAM" id="SSF53686">
    <property type="entry name" value="Tryptophan synthase beta subunit-like PLP-dependent enzymes"/>
    <property type="match status" value="1"/>
</dbReference>
<keyword evidence="6 13" id="KW-0028">Amino-acid biosynthesis</keyword>
<dbReference type="InterPro" id="IPR050214">
    <property type="entry name" value="Cys_Synth/Cystath_Beta-Synth"/>
</dbReference>
<feature type="modified residue" description="N6-(pyridoxal phosphate)lysine" evidence="12">
    <location>
        <position position="46"/>
    </location>
</feature>
<dbReference type="InterPro" id="IPR001216">
    <property type="entry name" value="P-phosphate_BS"/>
</dbReference>
<feature type="binding site" evidence="11">
    <location>
        <begin position="181"/>
        <end position="185"/>
    </location>
    <ligand>
        <name>pyridoxal 5'-phosphate</name>
        <dbReference type="ChEBI" id="CHEBI:597326"/>
    </ligand>
</feature>
<dbReference type="PROSITE" id="PS00901">
    <property type="entry name" value="CYS_SYNTHASE"/>
    <property type="match status" value="1"/>
</dbReference>
<comment type="cofactor">
    <cofactor evidence="1 11 13">
        <name>pyridoxal 5'-phosphate</name>
        <dbReference type="ChEBI" id="CHEBI:597326"/>
    </cofactor>
</comment>
<gene>
    <name evidence="15" type="primary">cysK</name>
    <name evidence="15" type="ORF">C7B65_19165</name>
</gene>
<evidence type="ECO:0000256" key="2">
    <source>
        <dbReference type="ARBA" id="ARBA00004962"/>
    </source>
</evidence>
<feature type="domain" description="Tryptophan synthase beta chain-like PALP" evidence="14">
    <location>
        <begin position="10"/>
        <end position="286"/>
    </location>
</feature>
<dbReference type="NCBIfam" id="TIGR01136">
    <property type="entry name" value="cysKM"/>
    <property type="match status" value="1"/>
</dbReference>
<comment type="pathway">
    <text evidence="2">Amino-acid biosynthesis; L-cysteine biosynthesis; L-cysteine from L-serine: step 2/2.</text>
</comment>
<evidence type="ECO:0000259" key="14">
    <source>
        <dbReference type="Pfam" id="PF00291"/>
    </source>
</evidence>
<evidence type="ECO:0000256" key="6">
    <source>
        <dbReference type="ARBA" id="ARBA00022605"/>
    </source>
</evidence>
<name>A0A2T1D9Z0_9CYAN</name>
<evidence type="ECO:0000256" key="11">
    <source>
        <dbReference type="PIRSR" id="PIRSR605856-50"/>
    </source>
</evidence>
<reference evidence="15 16" key="2">
    <citation type="submission" date="2018-03" db="EMBL/GenBank/DDBJ databases">
        <title>The ancient ancestry and fast evolution of plastids.</title>
        <authorList>
            <person name="Moore K.R."/>
            <person name="Magnabosco C."/>
            <person name="Momper L."/>
            <person name="Gold D.A."/>
            <person name="Bosak T."/>
            <person name="Fournier G.P."/>
        </authorList>
    </citation>
    <scope>NUCLEOTIDE SEQUENCE [LARGE SCALE GENOMIC DNA]</scope>
    <source>
        <strain evidence="15 16">ULC007</strain>
    </source>
</reference>
<comment type="similarity">
    <text evidence="3 13">Belongs to the cysteine synthase/cystathionine beta-synthase family.</text>
</comment>
<keyword evidence="9 13" id="KW-0198">Cysteine biosynthesis</keyword>
<evidence type="ECO:0000256" key="13">
    <source>
        <dbReference type="RuleBase" id="RU003985"/>
    </source>
</evidence>
<evidence type="ECO:0000256" key="4">
    <source>
        <dbReference type="ARBA" id="ARBA00012681"/>
    </source>
</evidence>
<comment type="caution">
    <text evidence="15">The sequence shown here is derived from an EMBL/GenBank/DDBJ whole genome shotgun (WGS) entry which is preliminary data.</text>
</comment>
<dbReference type="GO" id="GO:0006535">
    <property type="term" value="P:cysteine biosynthetic process from serine"/>
    <property type="evidence" value="ECO:0007669"/>
    <property type="project" value="UniProtKB-UniRule"/>
</dbReference>
<evidence type="ECO:0000256" key="5">
    <source>
        <dbReference type="ARBA" id="ARBA00019371"/>
    </source>
</evidence>
<dbReference type="AlphaFoldDB" id="A0A2T1D9Z0"/>
<feature type="binding site" evidence="11">
    <location>
        <position position="77"/>
    </location>
    <ligand>
        <name>pyridoxal 5'-phosphate</name>
        <dbReference type="ChEBI" id="CHEBI:597326"/>
    </ligand>
</feature>
<dbReference type="InterPro" id="IPR005856">
    <property type="entry name" value="Cys_synth"/>
</dbReference>
<accession>A0A2T1D9Z0</accession>